<reference evidence="1" key="2">
    <citation type="journal article" date="2015" name="Data Brief">
        <title>Shoot transcriptome of the giant reed, Arundo donax.</title>
        <authorList>
            <person name="Barrero R.A."/>
            <person name="Guerrero F.D."/>
            <person name="Moolhuijzen P."/>
            <person name="Goolsby J.A."/>
            <person name="Tidwell J."/>
            <person name="Bellgard S.E."/>
            <person name="Bellgard M.I."/>
        </authorList>
    </citation>
    <scope>NUCLEOTIDE SEQUENCE</scope>
    <source>
        <tissue evidence="1">Shoot tissue taken approximately 20 cm above the soil surface</tissue>
    </source>
</reference>
<protein>
    <submittedName>
        <fullName evidence="1">Uncharacterized protein</fullName>
    </submittedName>
</protein>
<evidence type="ECO:0000313" key="1">
    <source>
        <dbReference type="EMBL" id="JAE00514.1"/>
    </source>
</evidence>
<proteinExistence type="predicted"/>
<organism evidence="1">
    <name type="scientific">Arundo donax</name>
    <name type="common">Giant reed</name>
    <name type="synonym">Donax arundinaceus</name>
    <dbReference type="NCBI Taxonomy" id="35708"/>
    <lineage>
        <taxon>Eukaryota</taxon>
        <taxon>Viridiplantae</taxon>
        <taxon>Streptophyta</taxon>
        <taxon>Embryophyta</taxon>
        <taxon>Tracheophyta</taxon>
        <taxon>Spermatophyta</taxon>
        <taxon>Magnoliopsida</taxon>
        <taxon>Liliopsida</taxon>
        <taxon>Poales</taxon>
        <taxon>Poaceae</taxon>
        <taxon>PACMAD clade</taxon>
        <taxon>Arundinoideae</taxon>
        <taxon>Arundineae</taxon>
        <taxon>Arundo</taxon>
    </lineage>
</organism>
<reference evidence="1" key="1">
    <citation type="submission" date="2014-09" db="EMBL/GenBank/DDBJ databases">
        <authorList>
            <person name="Magalhaes I.L.F."/>
            <person name="Oliveira U."/>
            <person name="Santos F.R."/>
            <person name="Vidigal T.H.D.A."/>
            <person name="Brescovit A.D."/>
            <person name="Santos A.J."/>
        </authorList>
    </citation>
    <scope>NUCLEOTIDE SEQUENCE</scope>
    <source>
        <tissue evidence="1">Shoot tissue taken approximately 20 cm above the soil surface</tissue>
    </source>
</reference>
<sequence length="15" mass="1718">MHFCCPLNHDVSVTD</sequence>
<name>A0A0A9END7_ARUDO</name>
<dbReference type="EMBL" id="GBRH01197382">
    <property type="protein sequence ID" value="JAE00514.1"/>
    <property type="molecule type" value="Transcribed_RNA"/>
</dbReference>
<accession>A0A0A9END7</accession>